<dbReference type="InterPro" id="IPR022048">
    <property type="entry name" value="Envelope_fusion-like"/>
</dbReference>
<keyword evidence="8" id="KW-0472">Membrane</keyword>
<dbReference type="Gene3D" id="3.30.70.270">
    <property type="match status" value="2"/>
</dbReference>
<accession>A0ABM5K5H3</accession>
<dbReference type="SUPFAM" id="SSF56672">
    <property type="entry name" value="DNA/RNA polymerases"/>
    <property type="match status" value="1"/>
</dbReference>
<dbReference type="InterPro" id="IPR041373">
    <property type="entry name" value="RT_RNaseH"/>
</dbReference>
<organism evidence="10 11">
    <name type="scientific">Diabrotica virgifera virgifera</name>
    <name type="common">western corn rootworm</name>
    <dbReference type="NCBI Taxonomy" id="50390"/>
    <lineage>
        <taxon>Eukaryota</taxon>
        <taxon>Metazoa</taxon>
        <taxon>Ecdysozoa</taxon>
        <taxon>Arthropoda</taxon>
        <taxon>Hexapoda</taxon>
        <taxon>Insecta</taxon>
        <taxon>Pterygota</taxon>
        <taxon>Neoptera</taxon>
        <taxon>Endopterygota</taxon>
        <taxon>Coleoptera</taxon>
        <taxon>Polyphaga</taxon>
        <taxon>Cucujiformia</taxon>
        <taxon>Chrysomeloidea</taxon>
        <taxon>Chrysomelidae</taxon>
        <taxon>Galerucinae</taxon>
        <taxon>Diabroticina</taxon>
        <taxon>Diabroticites</taxon>
        <taxon>Diabrotica</taxon>
    </lineage>
</organism>
<sequence length="1302" mass="151446">MKFYLFKFHKTFDGLIGLDNLKLFEAQLNFPKSLLVTKDSTIPIKYYETNKTQFYSIHLEPNSISQVKIPVKEEKGTIIIPTQKVQGVVVREALTNAENHLAWTEIANFTSEPIHLSLMEPLESQEIDIQDFHIYSMETTCGPDYRQDIDDLIKTEHLNEEEEDQVRQLCRKFSDIFHQPDTPLSFTNEVKHYIKTKDEEPVYTKSYRYPYVHKEEVKKQISSMLEQGIIRPSQSPWSSPIWVVAKKPDLSGKIKWRIVVDYRKVNEKTIDDRYRIPHISDILDKLGRCQYFTTLDLASGFHQIEMAEEDIPKTAFNVENGHYEYLRMPFGLKNAPSTFQRMMDNVLKGLQGEICLVYMDDVIVYSTSLQEHIVNLTKVFQRLREARLKIQVDKCEFLKKQVNFLGHVVTQQGIKPNPAKIEAIEKYPIPKTTKEIRGFLGLLGYYRKFIRDFAKITKPLTRCLKKDAKIEHTPEFVECFETCRKLLMNEPLLQYPDFSKPFNLTTDASNFAIGAVLSQGPVGSDKPIAFASRTLNETETKYSTIEKEMLAMVWATKYFRPYLFGRKFKILSDHRPLQYLFSLKEPNSKLVRWRLKLEEFDYEVIYKKGKANTNADALSRIEIHTKETKDIDSQIKEVFDDLVDMEDDGWSTTNNPDADRIIDEIVEEKATELIQKNIPEDTVENEDQNIQEDTVENEDQNMDEDGNETIHTAVENPILGIPISEKPLNFYNNQIIVKIVNYNPRPPAIIQTFPNKRRYHIQLSKDQLKADTIKIFKEHLNPKKKYAILFEAEEIETQYDAVTTAIQNGLSHPYFSSLQNFDQALRYQLKSAQEKFSTIYPYSRTRRGLINGLGSIIKAISGNLDQDDAEKYNNAIETLQTNQENLINHLNRHISLNKKIIKEFNETITLLTHNQEIIAEEVNNISTNLNTFIFDFNHYLQARNVLDQLNLTLQIILQLLNDLEEAITFSRVNTLHNSVIKKDEIKWIINKMLEHHKADQLVYIEDEDILKYYDIIKVDAYYSNHTIIFILHFPVLHPNSFTYYHLFPIPTANSTTIIPPEPYLLISEKSFQYLEEPCARIDTRYLCQEGTMLEATKTDDCIKQILQLSTQEASCQYTPVQTRDVIIQRLSDAHYIGIFPESTKITTRCSTTKILGLKGTYLINLPPRCEFKTPIQSYINSRTTIPEEPLMLPKIRTIDIPTAIKFKPLRIDHIPLDKLHELSKEEEHLETINPKLWNHSHNHFWMTPLYILITIICLYICYRYKTNNKKPNSSDETPEEANSTVLFVPHKTSSGDGVVTVQ</sequence>
<dbReference type="Pfam" id="PF12259">
    <property type="entry name" value="Baculo_F"/>
    <property type="match status" value="1"/>
</dbReference>
<proteinExistence type="predicted"/>
<keyword evidence="1" id="KW-0808">Transferase</keyword>
<evidence type="ECO:0000256" key="4">
    <source>
        <dbReference type="ARBA" id="ARBA00022759"/>
    </source>
</evidence>
<dbReference type="PANTHER" id="PTHR37984:SF5">
    <property type="entry name" value="PROTEIN NYNRIN-LIKE"/>
    <property type="match status" value="1"/>
</dbReference>
<keyword evidence="6" id="KW-0695">RNA-directed DNA polymerase</keyword>
<dbReference type="Proteomes" id="UP001652700">
    <property type="component" value="Unplaced"/>
</dbReference>
<dbReference type="PANTHER" id="PTHR37984">
    <property type="entry name" value="PROTEIN CBG26694"/>
    <property type="match status" value="1"/>
</dbReference>
<evidence type="ECO:0000313" key="10">
    <source>
        <dbReference type="EnsemblMetazoa" id="XP_050505429.1"/>
    </source>
</evidence>
<keyword evidence="3" id="KW-0540">Nuclease</keyword>
<name>A0ABM5K5H3_DIAVI</name>
<dbReference type="InterPro" id="IPR043502">
    <property type="entry name" value="DNA/RNA_pol_sf"/>
</dbReference>
<dbReference type="InterPro" id="IPR000477">
    <property type="entry name" value="RT_dom"/>
</dbReference>
<evidence type="ECO:0000256" key="2">
    <source>
        <dbReference type="ARBA" id="ARBA00022695"/>
    </source>
</evidence>
<feature type="region of interest" description="Disordered" evidence="7">
    <location>
        <begin position="1270"/>
        <end position="1302"/>
    </location>
</feature>
<evidence type="ECO:0000256" key="1">
    <source>
        <dbReference type="ARBA" id="ARBA00022679"/>
    </source>
</evidence>
<keyword evidence="8" id="KW-0812">Transmembrane</keyword>
<evidence type="ECO:0000256" key="8">
    <source>
        <dbReference type="SAM" id="Phobius"/>
    </source>
</evidence>
<dbReference type="CDD" id="cd09274">
    <property type="entry name" value="RNase_HI_RT_Ty3"/>
    <property type="match status" value="1"/>
</dbReference>
<evidence type="ECO:0000256" key="5">
    <source>
        <dbReference type="ARBA" id="ARBA00022801"/>
    </source>
</evidence>
<keyword evidence="11" id="KW-1185">Reference proteome</keyword>
<dbReference type="Pfam" id="PF00078">
    <property type="entry name" value="RVT_1"/>
    <property type="match status" value="1"/>
</dbReference>
<keyword evidence="2" id="KW-0548">Nucleotidyltransferase</keyword>
<evidence type="ECO:0000259" key="9">
    <source>
        <dbReference type="PROSITE" id="PS50878"/>
    </source>
</evidence>
<protein>
    <recommendedName>
        <fullName evidence="9">Reverse transcriptase domain-containing protein</fullName>
    </recommendedName>
</protein>
<feature type="domain" description="Reverse transcriptase" evidence="9">
    <location>
        <begin position="226"/>
        <end position="409"/>
    </location>
</feature>
<reference evidence="10" key="1">
    <citation type="submission" date="2025-05" db="UniProtKB">
        <authorList>
            <consortium name="EnsemblMetazoa"/>
        </authorList>
    </citation>
    <scope>IDENTIFICATION</scope>
</reference>
<dbReference type="Gene3D" id="3.10.10.10">
    <property type="entry name" value="HIV Type 1 Reverse Transcriptase, subunit A, domain 1"/>
    <property type="match status" value="1"/>
</dbReference>
<evidence type="ECO:0000313" key="11">
    <source>
        <dbReference type="Proteomes" id="UP001652700"/>
    </source>
</evidence>
<evidence type="ECO:0000256" key="6">
    <source>
        <dbReference type="ARBA" id="ARBA00022918"/>
    </source>
</evidence>
<dbReference type="InterPro" id="IPR043128">
    <property type="entry name" value="Rev_trsase/Diguanyl_cyclase"/>
</dbReference>
<feature type="transmembrane region" description="Helical" evidence="8">
    <location>
        <begin position="1243"/>
        <end position="1262"/>
    </location>
</feature>
<dbReference type="CDD" id="cd01647">
    <property type="entry name" value="RT_LTR"/>
    <property type="match status" value="1"/>
</dbReference>
<dbReference type="Pfam" id="PF17917">
    <property type="entry name" value="RT_RNaseH"/>
    <property type="match status" value="1"/>
</dbReference>
<keyword evidence="8" id="KW-1133">Transmembrane helix</keyword>
<evidence type="ECO:0000256" key="3">
    <source>
        <dbReference type="ARBA" id="ARBA00022722"/>
    </source>
</evidence>
<keyword evidence="4" id="KW-0255">Endonuclease</keyword>
<keyword evidence="5" id="KW-0378">Hydrolase</keyword>
<dbReference type="InterPro" id="IPR050951">
    <property type="entry name" value="Retrovirus_Pol_polyprotein"/>
</dbReference>
<dbReference type="EnsemblMetazoa" id="XM_050649472.1">
    <property type="protein sequence ID" value="XP_050505429.1"/>
    <property type="gene ID" value="LOC126883802"/>
</dbReference>
<dbReference type="PROSITE" id="PS50878">
    <property type="entry name" value="RT_POL"/>
    <property type="match status" value="1"/>
</dbReference>
<dbReference type="RefSeq" id="XP_050505429.1">
    <property type="nucleotide sequence ID" value="XM_050649472.1"/>
</dbReference>
<evidence type="ECO:0000256" key="7">
    <source>
        <dbReference type="SAM" id="MobiDB-lite"/>
    </source>
</evidence>
<dbReference type="GeneID" id="126883802"/>